<comment type="similarity">
    <text evidence="2 5">Belongs to the carotenoid/retinoid oxidoreductase family.</text>
</comment>
<evidence type="ECO:0000256" key="4">
    <source>
        <dbReference type="ARBA" id="ARBA00023002"/>
    </source>
</evidence>
<keyword evidence="6" id="KW-0732">Signal</keyword>
<sequence>MRRKIALIGSGFSGMSAAAYAAKQGYEVHVFEKHNQPGGRARQFTTEKGYVFDMGPSWYWMPDIIENFFNDFGYKASDFFDLVSLNPQFEMIFNDGKIAVPESYEDLKNLFNELEVGAGEKLDEFMKAAQFKYQVAMQDFINKPCHSWKEFLSPKIAKSALKLDLLTNFRSYVAKYFDNPKLRVLMEFPVIFLGASPKNIPALYSLMNYGGYALGTHYPMGGFYQLVLAMQKVAESQGATFHFNKTIEKIHTHKGKVTSLVINGENHFFDLVIASSDYHHTETLLDVNLKNYTEKYWKSRTFAPSCLIYYLGIKEKITNIKHHTLFFENDLDEHIDAINRNRKWPENPLFYACCPSKTDSSVAPSNCENIFLLMPLAIGIKDNEELREKYLNIMINRLEKLTKTENLLSKIEYKRSYCVSDFVQDYNAYGGNAYGLANTLSQTAVLKPKIRNKKISNLFYTGQLTVPGPGVPPSIISGKIVSHELNKLKFKDDEKKVLTEDPYLSLTTTREFL</sequence>
<dbReference type="OrthoDB" id="9774675at2"/>
<feature type="signal peptide" evidence="6">
    <location>
        <begin position="1"/>
        <end position="21"/>
    </location>
</feature>
<gene>
    <name evidence="8" type="ORF">SAMN06265350_106210</name>
</gene>
<dbReference type="InterPro" id="IPR014105">
    <property type="entry name" value="Carotenoid/retinoid_OxRdtase"/>
</dbReference>
<dbReference type="NCBIfam" id="TIGR02734">
    <property type="entry name" value="crtI_fam"/>
    <property type="match status" value="1"/>
</dbReference>
<proteinExistence type="inferred from homology"/>
<keyword evidence="9" id="KW-1185">Reference proteome</keyword>
<dbReference type="SUPFAM" id="SSF51905">
    <property type="entry name" value="FAD/NAD(P)-binding domain"/>
    <property type="match status" value="1"/>
</dbReference>
<dbReference type="PANTHER" id="PTHR43734">
    <property type="entry name" value="PHYTOENE DESATURASE"/>
    <property type="match status" value="1"/>
</dbReference>
<evidence type="ECO:0000259" key="7">
    <source>
        <dbReference type="Pfam" id="PF01593"/>
    </source>
</evidence>
<evidence type="ECO:0000313" key="8">
    <source>
        <dbReference type="EMBL" id="SMO69681.1"/>
    </source>
</evidence>
<feature type="chain" id="PRO_5021840772" evidence="6">
    <location>
        <begin position="22"/>
        <end position="513"/>
    </location>
</feature>
<dbReference type="RefSeq" id="WP_142604164.1">
    <property type="nucleotide sequence ID" value="NZ_FXSZ01000006.1"/>
</dbReference>
<dbReference type="PANTHER" id="PTHR43734:SF1">
    <property type="entry name" value="PHYTOENE DESATURASE"/>
    <property type="match status" value="1"/>
</dbReference>
<accession>A0A521DEW3</accession>
<evidence type="ECO:0000256" key="2">
    <source>
        <dbReference type="ARBA" id="ARBA00006046"/>
    </source>
</evidence>
<dbReference type="Pfam" id="PF01593">
    <property type="entry name" value="Amino_oxidase"/>
    <property type="match status" value="1"/>
</dbReference>
<name>A0A521DEW3_9SPHI</name>
<feature type="domain" description="Amine oxidase" evidence="7">
    <location>
        <begin position="12"/>
        <end position="483"/>
    </location>
</feature>
<dbReference type="PRINTS" id="PR00419">
    <property type="entry name" value="ADXRDTASE"/>
</dbReference>
<keyword evidence="4 5" id="KW-0560">Oxidoreductase</keyword>
<evidence type="ECO:0000256" key="6">
    <source>
        <dbReference type="SAM" id="SignalP"/>
    </source>
</evidence>
<dbReference type="AlphaFoldDB" id="A0A521DEW3"/>
<reference evidence="8 9" key="1">
    <citation type="submission" date="2017-05" db="EMBL/GenBank/DDBJ databases">
        <authorList>
            <person name="Varghese N."/>
            <person name="Submissions S."/>
        </authorList>
    </citation>
    <scope>NUCLEOTIDE SEQUENCE [LARGE SCALE GENOMIC DNA]</scope>
    <source>
        <strain evidence="8 9">DSM 21342</strain>
    </source>
</reference>
<dbReference type="Proteomes" id="UP000315971">
    <property type="component" value="Unassembled WGS sequence"/>
</dbReference>
<dbReference type="Gene3D" id="3.50.50.60">
    <property type="entry name" value="FAD/NAD(P)-binding domain"/>
    <property type="match status" value="2"/>
</dbReference>
<evidence type="ECO:0000313" key="9">
    <source>
        <dbReference type="Proteomes" id="UP000315971"/>
    </source>
</evidence>
<evidence type="ECO:0000256" key="3">
    <source>
        <dbReference type="ARBA" id="ARBA00022746"/>
    </source>
</evidence>
<protein>
    <submittedName>
        <fullName evidence="8">Phytoene desaturase</fullName>
    </submittedName>
</protein>
<dbReference type="EMBL" id="FXSZ01000006">
    <property type="protein sequence ID" value="SMO69681.1"/>
    <property type="molecule type" value="Genomic_DNA"/>
</dbReference>
<dbReference type="GO" id="GO:0016117">
    <property type="term" value="P:carotenoid biosynthetic process"/>
    <property type="evidence" value="ECO:0007669"/>
    <property type="project" value="UniProtKB-KW"/>
</dbReference>
<dbReference type="InterPro" id="IPR036188">
    <property type="entry name" value="FAD/NAD-bd_sf"/>
</dbReference>
<dbReference type="InterPro" id="IPR002937">
    <property type="entry name" value="Amino_oxidase"/>
</dbReference>
<keyword evidence="3 5" id="KW-0125">Carotenoid biosynthesis</keyword>
<comment type="pathway">
    <text evidence="1 5">Carotenoid biosynthesis.</text>
</comment>
<evidence type="ECO:0000256" key="1">
    <source>
        <dbReference type="ARBA" id="ARBA00004829"/>
    </source>
</evidence>
<organism evidence="8 9">
    <name type="scientific">Solitalea koreensis</name>
    <dbReference type="NCBI Taxonomy" id="543615"/>
    <lineage>
        <taxon>Bacteria</taxon>
        <taxon>Pseudomonadati</taxon>
        <taxon>Bacteroidota</taxon>
        <taxon>Sphingobacteriia</taxon>
        <taxon>Sphingobacteriales</taxon>
        <taxon>Sphingobacteriaceae</taxon>
        <taxon>Solitalea</taxon>
    </lineage>
</organism>
<dbReference type="GO" id="GO:0016491">
    <property type="term" value="F:oxidoreductase activity"/>
    <property type="evidence" value="ECO:0007669"/>
    <property type="project" value="UniProtKB-KW"/>
</dbReference>
<evidence type="ECO:0000256" key="5">
    <source>
        <dbReference type="RuleBase" id="RU362075"/>
    </source>
</evidence>